<protein>
    <recommendedName>
        <fullName evidence="3">Integrase catalytic domain-containing protein</fullName>
    </recommendedName>
</protein>
<evidence type="ECO:0008006" key="3">
    <source>
        <dbReference type="Google" id="ProtNLM"/>
    </source>
</evidence>
<sequence length="179" mass="19205">MAVIADQFQKLLATQLHAMSTSSPKDLLSSSSSSMSSSIWVLDSGATHHMSPDLSSFVSLCPTSSVSVMTVDGSPIPLAVSAIPEADWDRPFLVSTGALGNLQSHDISDCSGCKLAKFSALPFNQSISSSLAPFDLVHSDVWGPSLVATKGGSRYYVSFIDDCTRFCWVYLIKRRSDTM</sequence>
<dbReference type="GO" id="GO:0008233">
    <property type="term" value="F:peptidase activity"/>
    <property type="evidence" value="ECO:0007669"/>
    <property type="project" value="UniProtKB-KW"/>
</dbReference>
<organism evidence="1 2">
    <name type="scientific">Acer yangbiense</name>
    <dbReference type="NCBI Taxonomy" id="1000413"/>
    <lineage>
        <taxon>Eukaryota</taxon>
        <taxon>Viridiplantae</taxon>
        <taxon>Streptophyta</taxon>
        <taxon>Embryophyta</taxon>
        <taxon>Tracheophyta</taxon>
        <taxon>Spermatophyta</taxon>
        <taxon>Magnoliopsida</taxon>
        <taxon>eudicotyledons</taxon>
        <taxon>Gunneridae</taxon>
        <taxon>Pentapetalae</taxon>
        <taxon>rosids</taxon>
        <taxon>malvids</taxon>
        <taxon>Sapindales</taxon>
        <taxon>Sapindaceae</taxon>
        <taxon>Hippocastanoideae</taxon>
        <taxon>Acereae</taxon>
        <taxon>Acer</taxon>
    </lineage>
</organism>
<reference evidence="2" key="1">
    <citation type="journal article" date="2019" name="Gigascience">
        <title>De novo genome assembly of the endangered Acer yangbiense, a plant species with extremely small populations endemic to Yunnan Province, China.</title>
        <authorList>
            <person name="Yang J."/>
            <person name="Wariss H.M."/>
            <person name="Tao L."/>
            <person name="Zhang R."/>
            <person name="Yun Q."/>
            <person name="Hollingsworth P."/>
            <person name="Dao Z."/>
            <person name="Luo G."/>
            <person name="Guo H."/>
            <person name="Ma Y."/>
            <person name="Sun W."/>
        </authorList>
    </citation>
    <scope>NUCLEOTIDE SEQUENCE [LARGE SCALE GENOMIC DNA]</scope>
    <source>
        <strain evidence="2">cv. Malutang</strain>
    </source>
</reference>
<dbReference type="EMBL" id="VAHF01000010">
    <property type="protein sequence ID" value="TXG53094.1"/>
    <property type="molecule type" value="Genomic_DNA"/>
</dbReference>
<evidence type="ECO:0000313" key="2">
    <source>
        <dbReference type="Proteomes" id="UP000323000"/>
    </source>
</evidence>
<dbReference type="GO" id="GO:0003676">
    <property type="term" value="F:nucleic acid binding"/>
    <property type="evidence" value="ECO:0007669"/>
    <property type="project" value="InterPro"/>
</dbReference>
<name>A0A5C7H856_9ROSI</name>
<dbReference type="Proteomes" id="UP000323000">
    <property type="component" value="Chromosome 10"/>
</dbReference>
<comment type="caution">
    <text evidence="1">The sequence shown here is derived from an EMBL/GenBank/DDBJ whole genome shotgun (WGS) entry which is preliminary data.</text>
</comment>
<dbReference type="InterPro" id="IPR036397">
    <property type="entry name" value="RNaseH_sf"/>
</dbReference>
<dbReference type="SUPFAM" id="SSF53098">
    <property type="entry name" value="Ribonuclease H-like"/>
    <property type="match status" value="1"/>
</dbReference>
<dbReference type="Gene3D" id="3.30.420.10">
    <property type="entry name" value="Ribonuclease H-like superfamily/Ribonuclease H"/>
    <property type="match status" value="1"/>
</dbReference>
<accession>A0A5C7H856</accession>
<dbReference type="GO" id="GO:0006508">
    <property type="term" value="P:proteolysis"/>
    <property type="evidence" value="ECO:0007669"/>
    <property type="project" value="UniProtKB-KW"/>
</dbReference>
<proteinExistence type="predicted"/>
<gene>
    <name evidence="1" type="ORF">EZV62_022263</name>
</gene>
<evidence type="ECO:0000313" key="1">
    <source>
        <dbReference type="EMBL" id="TXG53094.1"/>
    </source>
</evidence>
<dbReference type="OrthoDB" id="1728638at2759"/>
<keyword evidence="2" id="KW-1185">Reference proteome</keyword>
<dbReference type="PANTHER" id="PTHR42648:SF26">
    <property type="entry name" value="INTEGRASE CATALYTIC DOMAIN-CONTAINING PROTEIN"/>
    <property type="match status" value="1"/>
</dbReference>
<dbReference type="AlphaFoldDB" id="A0A5C7H856"/>
<dbReference type="PANTHER" id="PTHR42648">
    <property type="entry name" value="TRANSPOSASE, PUTATIVE-RELATED"/>
    <property type="match status" value="1"/>
</dbReference>
<dbReference type="InterPro" id="IPR012337">
    <property type="entry name" value="RNaseH-like_sf"/>
</dbReference>
<dbReference type="InterPro" id="IPR039537">
    <property type="entry name" value="Retrotran_Ty1/copia-like"/>
</dbReference>